<protein>
    <recommendedName>
        <fullName evidence="3">Immunity protein 35 domain-containing protein</fullName>
    </recommendedName>
</protein>
<name>A0A5P2DI21_STRVZ</name>
<dbReference type="Proteomes" id="UP000324101">
    <property type="component" value="Chromosome"/>
</dbReference>
<evidence type="ECO:0000313" key="1">
    <source>
        <dbReference type="EMBL" id="QES54742.1"/>
    </source>
</evidence>
<reference evidence="1 2" key="1">
    <citation type="submission" date="2018-05" db="EMBL/GenBank/DDBJ databases">
        <title>Streptomyces venezuelae.</title>
        <authorList>
            <person name="Kim W."/>
            <person name="Lee N."/>
            <person name="Cho B.-K."/>
        </authorList>
    </citation>
    <scope>NUCLEOTIDE SEQUENCE [LARGE SCALE GENOMIC DNA]</scope>
    <source>
        <strain evidence="1 2">ATCC 21018</strain>
    </source>
</reference>
<proteinExistence type="predicted"/>
<dbReference type="OrthoDB" id="3397041at2"/>
<dbReference type="AlphaFoldDB" id="A0A5P2DI21"/>
<accession>A0A5P2DI21</accession>
<gene>
    <name evidence="1" type="ORF">DEJ51_11325</name>
</gene>
<sequence>MLDIEEALAAASDFLTEDSRSWDSTDVRIIPEACFVEQGRFIAPYDHADYLDRGKDDMRLAGNLPIAVDLSTGACSFITWDEVDDFAERNLL</sequence>
<organism evidence="1 2">
    <name type="scientific">Streptomyces venezuelae</name>
    <dbReference type="NCBI Taxonomy" id="54571"/>
    <lineage>
        <taxon>Bacteria</taxon>
        <taxon>Bacillati</taxon>
        <taxon>Actinomycetota</taxon>
        <taxon>Actinomycetes</taxon>
        <taxon>Kitasatosporales</taxon>
        <taxon>Streptomycetaceae</taxon>
        <taxon>Streptomyces</taxon>
    </lineage>
</organism>
<dbReference type="EMBL" id="CP029189">
    <property type="protein sequence ID" value="QES54742.1"/>
    <property type="molecule type" value="Genomic_DNA"/>
</dbReference>
<evidence type="ECO:0008006" key="3">
    <source>
        <dbReference type="Google" id="ProtNLM"/>
    </source>
</evidence>
<dbReference type="RefSeq" id="WP_150257484.1">
    <property type="nucleotide sequence ID" value="NZ_CP029189.1"/>
</dbReference>
<evidence type="ECO:0000313" key="2">
    <source>
        <dbReference type="Proteomes" id="UP000324101"/>
    </source>
</evidence>